<dbReference type="AlphaFoldDB" id="A0A7X3JTZ5"/>
<gene>
    <name evidence="1" type="ORF">F9Z43_23245</name>
</gene>
<sequence>METKYPTLLLNLSLAEVWCGIPKCELEKLYDKSTEAGKVLPNSLEDLPEYQYLNSLPSNIAANQAASLVTKKYSMLRRTIPLRSQYMLDEFLKQKIERRVIVSEIQEQINAILTKEKRAVLGRIVNAYSGISKAIELLPLYGQAIAVKTLCVGLHQLYEGDQRFYKEQIKTRKQVASEGGIARKNHYTPAKIEVCRLLQIFRPITGWQNESQALKAIMPSLKNHIKENGIRYPAPDSIEKTVRRWIKHDSIVAAVMKAPDNHTG</sequence>
<proteinExistence type="predicted"/>
<evidence type="ECO:0000313" key="1">
    <source>
        <dbReference type="EMBL" id="MVF52163.1"/>
    </source>
</evidence>
<organism evidence="1 2">
    <name type="scientific">Pseudomonas monteilii</name>
    <dbReference type="NCBI Taxonomy" id="76759"/>
    <lineage>
        <taxon>Bacteria</taxon>
        <taxon>Pseudomonadati</taxon>
        <taxon>Pseudomonadota</taxon>
        <taxon>Gammaproteobacteria</taxon>
        <taxon>Pseudomonadales</taxon>
        <taxon>Pseudomonadaceae</taxon>
        <taxon>Pseudomonas</taxon>
    </lineage>
</organism>
<dbReference type="Proteomes" id="UP000440965">
    <property type="component" value="Unassembled WGS sequence"/>
</dbReference>
<accession>A0A7X3JTZ5</accession>
<reference evidence="1 2" key="1">
    <citation type="submission" date="2019-10" db="EMBL/GenBank/DDBJ databases">
        <title>XDR Pseudomonas monteilii producing IMP-16 from LCR.</title>
        <authorList>
            <person name="Ballaben A."/>
            <person name="Doi Y."/>
        </authorList>
    </citation>
    <scope>NUCLEOTIDE SEQUENCE [LARGE SCALE GENOMIC DNA]</scope>
    <source>
        <strain evidence="1 2">597/14</strain>
    </source>
</reference>
<evidence type="ECO:0000313" key="2">
    <source>
        <dbReference type="Proteomes" id="UP000440965"/>
    </source>
</evidence>
<dbReference type="RefSeq" id="WP_156867955.1">
    <property type="nucleotide sequence ID" value="NZ_WEIK01000026.1"/>
</dbReference>
<dbReference type="EMBL" id="WEIK01000026">
    <property type="protein sequence ID" value="MVF52163.1"/>
    <property type="molecule type" value="Genomic_DNA"/>
</dbReference>
<protein>
    <submittedName>
        <fullName evidence="1">Uncharacterized protein</fullName>
    </submittedName>
</protein>
<name>A0A7X3JTZ5_9PSED</name>
<comment type="caution">
    <text evidence="1">The sequence shown here is derived from an EMBL/GenBank/DDBJ whole genome shotgun (WGS) entry which is preliminary data.</text>
</comment>